<dbReference type="STRING" id="476652.DEAC_c14260"/>
<reference evidence="1 2" key="1">
    <citation type="submission" date="2015-06" db="EMBL/GenBank/DDBJ databases">
        <title>Draft genome of the moderately acidophilic sulfate reducer Candidatus Desulfosporosinus acididurans strain M1.</title>
        <authorList>
            <person name="Poehlein A."/>
            <person name="Petzsch P."/>
            <person name="Johnson B.D."/>
            <person name="Schloemann M."/>
            <person name="Daniel R."/>
            <person name="Muehling M."/>
        </authorList>
    </citation>
    <scope>NUCLEOTIDE SEQUENCE [LARGE SCALE GENOMIC DNA]</scope>
    <source>
        <strain evidence="1 2">M1</strain>
    </source>
</reference>
<dbReference type="Gene3D" id="3.30.2220.30">
    <property type="match status" value="1"/>
</dbReference>
<dbReference type="RefSeq" id="WP_047809294.1">
    <property type="nucleotide sequence ID" value="NZ_LDZY01000004.1"/>
</dbReference>
<evidence type="ECO:0000313" key="2">
    <source>
        <dbReference type="Proteomes" id="UP000036356"/>
    </source>
</evidence>
<protein>
    <submittedName>
        <fullName evidence="1">Phage XkdN-like protein</fullName>
    </submittedName>
</protein>
<dbReference type="Pfam" id="PF08890">
    <property type="entry name" value="Phage_TAC_5"/>
    <property type="match status" value="1"/>
</dbReference>
<gene>
    <name evidence="1" type="ORF">DEAC_c14260</name>
</gene>
<proteinExistence type="predicted"/>
<keyword evidence="2" id="KW-1185">Reference proteome</keyword>
<evidence type="ECO:0000313" key="1">
    <source>
        <dbReference type="EMBL" id="KLU66758.1"/>
    </source>
</evidence>
<dbReference type="InterPro" id="IPR038559">
    <property type="entry name" value="XkdN-like_sf"/>
</dbReference>
<dbReference type="InterPro" id="IPR014986">
    <property type="entry name" value="XkdN-like"/>
</dbReference>
<dbReference type="EMBL" id="LDZY01000004">
    <property type="protein sequence ID" value="KLU66758.1"/>
    <property type="molecule type" value="Genomic_DNA"/>
</dbReference>
<organism evidence="1 2">
    <name type="scientific">Desulfosporosinus acididurans</name>
    <dbReference type="NCBI Taxonomy" id="476652"/>
    <lineage>
        <taxon>Bacteria</taxon>
        <taxon>Bacillati</taxon>
        <taxon>Bacillota</taxon>
        <taxon>Clostridia</taxon>
        <taxon>Eubacteriales</taxon>
        <taxon>Desulfitobacteriaceae</taxon>
        <taxon>Desulfosporosinus</taxon>
    </lineage>
</organism>
<dbReference type="AlphaFoldDB" id="A0A0J1FUT2"/>
<sequence>MKNKRKGLNEPKKKLSISDLIANADKIKSKKSETRELYVQSLDATVTIVKPSRSIILDSYELSEGEGNNFLVYECVVEPNFKDKDLQTAYGATGYEVLDQILDSGEIDTLAKEIIEFAGYGSGHVSIVEAVKN</sequence>
<accession>A0A0J1FUT2</accession>
<dbReference type="PATRIC" id="fig|476652.3.peg.1462"/>
<name>A0A0J1FUT2_9FIRM</name>
<dbReference type="Proteomes" id="UP000036356">
    <property type="component" value="Unassembled WGS sequence"/>
</dbReference>
<comment type="caution">
    <text evidence="1">The sequence shown here is derived from an EMBL/GenBank/DDBJ whole genome shotgun (WGS) entry which is preliminary data.</text>
</comment>